<reference evidence="2 3" key="1">
    <citation type="journal article" date="2022" name="Nat. Plants">
        <title>Genomes of leafy and leafless Platanthera orchids illuminate the evolution of mycoheterotrophy.</title>
        <authorList>
            <person name="Li M.H."/>
            <person name="Liu K.W."/>
            <person name="Li Z."/>
            <person name="Lu H.C."/>
            <person name="Ye Q.L."/>
            <person name="Zhang D."/>
            <person name="Wang J.Y."/>
            <person name="Li Y.F."/>
            <person name="Zhong Z.M."/>
            <person name="Liu X."/>
            <person name="Yu X."/>
            <person name="Liu D.K."/>
            <person name="Tu X.D."/>
            <person name="Liu B."/>
            <person name="Hao Y."/>
            <person name="Liao X.Y."/>
            <person name="Jiang Y.T."/>
            <person name="Sun W.H."/>
            <person name="Chen J."/>
            <person name="Chen Y.Q."/>
            <person name="Ai Y."/>
            <person name="Zhai J.W."/>
            <person name="Wu S.S."/>
            <person name="Zhou Z."/>
            <person name="Hsiao Y.Y."/>
            <person name="Wu W.L."/>
            <person name="Chen Y.Y."/>
            <person name="Lin Y.F."/>
            <person name="Hsu J.L."/>
            <person name="Li C.Y."/>
            <person name="Wang Z.W."/>
            <person name="Zhao X."/>
            <person name="Zhong W.Y."/>
            <person name="Ma X.K."/>
            <person name="Ma L."/>
            <person name="Huang J."/>
            <person name="Chen G.Z."/>
            <person name="Huang M.Z."/>
            <person name="Huang L."/>
            <person name="Peng D.H."/>
            <person name="Luo Y.B."/>
            <person name="Zou S.Q."/>
            <person name="Chen S.P."/>
            <person name="Lan S."/>
            <person name="Tsai W.C."/>
            <person name="Van de Peer Y."/>
            <person name="Liu Z.J."/>
        </authorList>
    </citation>
    <scope>NUCLEOTIDE SEQUENCE [LARGE SCALE GENOMIC DNA]</scope>
    <source>
        <strain evidence="2">Lor288</strain>
    </source>
</reference>
<feature type="region of interest" description="Disordered" evidence="1">
    <location>
        <begin position="45"/>
        <end position="72"/>
    </location>
</feature>
<organism evidence="2 3">
    <name type="scientific">Platanthera guangdongensis</name>
    <dbReference type="NCBI Taxonomy" id="2320717"/>
    <lineage>
        <taxon>Eukaryota</taxon>
        <taxon>Viridiplantae</taxon>
        <taxon>Streptophyta</taxon>
        <taxon>Embryophyta</taxon>
        <taxon>Tracheophyta</taxon>
        <taxon>Spermatophyta</taxon>
        <taxon>Magnoliopsida</taxon>
        <taxon>Liliopsida</taxon>
        <taxon>Asparagales</taxon>
        <taxon>Orchidaceae</taxon>
        <taxon>Orchidoideae</taxon>
        <taxon>Orchideae</taxon>
        <taxon>Orchidinae</taxon>
        <taxon>Platanthera</taxon>
    </lineage>
</organism>
<evidence type="ECO:0008006" key="4">
    <source>
        <dbReference type="Google" id="ProtNLM"/>
    </source>
</evidence>
<gene>
    <name evidence="2" type="ORF">KSP40_PGU007990</name>
</gene>
<name>A0ABR2MAS9_9ASPA</name>
<evidence type="ECO:0000313" key="2">
    <source>
        <dbReference type="EMBL" id="KAK8961319.1"/>
    </source>
</evidence>
<comment type="caution">
    <text evidence="2">The sequence shown here is derived from an EMBL/GenBank/DDBJ whole genome shotgun (WGS) entry which is preliminary data.</text>
</comment>
<evidence type="ECO:0000256" key="1">
    <source>
        <dbReference type="SAM" id="MobiDB-lite"/>
    </source>
</evidence>
<keyword evidence="3" id="KW-1185">Reference proteome</keyword>
<feature type="region of interest" description="Disordered" evidence="1">
    <location>
        <begin position="95"/>
        <end position="121"/>
    </location>
</feature>
<evidence type="ECO:0000313" key="3">
    <source>
        <dbReference type="Proteomes" id="UP001412067"/>
    </source>
</evidence>
<dbReference type="Proteomes" id="UP001412067">
    <property type="component" value="Unassembled WGS sequence"/>
</dbReference>
<sequence length="121" mass="13626">MRTVRVVCIVLRVGYADRVSRTSEDELACKPCPFGRKIPARFSSVTTGMSSARMTRCPLRRTPGPLFAGGSRRRTIPSTPLLKWKFEEVSHSCERQPKTGCENLRKPRKTSSTRPFAVSVR</sequence>
<protein>
    <recommendedName>
        <fullName evidence="4">Secreted protein</fullName>
    </recommendedName>
</protein>
<dbReference type="EMBL" id="JBBWWR010000009">
    <property type="protein sequence ID" value="KAK8961319.1"/>
    <property type="molecule type" value="Genomic_DNA"/>
</dbReference>
<proteinExistence type="predicted"/>
<accession>A0ABR2MAS9</accession>